<evidence type="ECO:0000256" key="1">
    <source>
        <dbReference type="SAM" id="Phobius"/>
    </source>
</evidence>
<reference evidence="2 3" key="1">
    <citation type="journal article" date="2015" name="Microbiome">
        <title>Genomic resolution of linkages in carbon, nitrogen, and sulfur cycling among widespread estuary sediment bacteria.</title>
        <authorList>
            <person name="Baker B.J."/>
            <person name="Lazar C.S."/>
            <person name="Teske A.P."/>
            <person name="Dick G.J."/>
        </authorList>
    </citation>
    <scope>NUCLEOTIDE SEQUENCE [LARGE SCALE GENOMIC DNA]</scope>
    <source>
        <strain evidence="2">SM23_60</strain>
    </source>
</reference>
<dbReference type="AlphaFoldDB" id="A0A0S8G7J6"/>
<feature type="transmembrane region" description="Helical" evidence="1">
    <location>
        <begin position="287"/>
        <end position="311"/>
    </location>
</feature>
<keyword evidence="1" id="KW-0812">Transmembrane</keyword>
<gene>
    <name evidence="2" type="ORF">AMJ87_12200</name>
</gene>
<evidence type="ECO:0000313" key="2">
    <source>
        <dbReference type="EMBL" id="KPK68228.1"/>
    </source>
</evidence>
<organism evidence="2 3">
    <name type="scientific">candidate division WOR_3 bacterium SM23_60</name>
    <dbReference type="NCBI Taxonomy" id="1703780"/>
    <lineage>
        <taxon>Bacteria</taxon>
        <taxon>Bacteria division WOR-3</taxon>
    </lineage>
</organism>
<comment type="caution">
    <text evidence="2">The sequence shown here is derived from an EMBL/GenBank/DDBJ whole genome shotgun (WGS) entry which is preliminary data.</text>
</comment>
<dbReference type="EMBL" id="LJUO01000178">
    <property type="protein sequence ID" value="KPK68228.1"/>
    <property type="molecule type" value="Genomic_DNA"/>
</dbReference>
<accession>A0A0S8G7J6</accession>
<protein>
    <recommendedName>
        <fullName evidence="4">Polymer-forming cytoskeletal protein</fullName>
    </recommendedName>
</protein>
<proteinExistence type="predicted"/>
<evidence type="ECO:0008006" key="4">
    <source>
        <dbReference type="Google" id="ProtNLM"/>
    </source>
</evidence>
<evidence type="ECO:0000313" key="3">
    <source>
        <dbReference type="Proteomes" id="UP000051096"/>
    </source>
</evidence>
<name>A0A0S8G7J6_UNCW3</name>
<sequence>NTCYECVEVIRVPSQRFNMRGMEFIPIGMTFSGDYHVLETDTIDEDVTVSGGNARIDGVIDGDLAVMGGMVDVNGEVTGDIAVFGGNLDLMGNILGDAAVFGGNVTNKGKIKGDLAVIGGTVLLDSGSVIAGDILMVGGTVDRDDYAEVMGNIESIEIEALEQVLPRISKLFRFPHRLPGYRLFPRLAFLGMLIVLYVFNLLIIAIFPYAIDKVSDKIKLNVWAALGLGLAIQILFAPILILLLVSIVGIPLAILLPMAVLIGTLFGFSALSLVIGERISKGFGWNVTNSIGLFSLGWITIMLIPLVVGLIGPPVTALGWIIIYVAMTIAAGGVLFTFIRRNGTAASK</sequence>
<feature type="non-terminal residue" evidence="2">
    <location>
        <position position="1"/>
    </location>
</feature>
<keyword evidence="1" id="KW-0472">Membrane</keyword>
<dbReference type="Proteomes" id="UP000051096">
    <property type="component" value="Unassembled WGS sequence"/>
</dbReference>
<feature type="transmembrane region" description="Helical" evidence="1">
    <location>
        <begin position="223"/>
        <end position="248"/>
    </location>
</feature>
<keyword evidence="1" id="KW-1133">Transmembrane helix</keyword>
<feature type="transmembrane region" description="Helical" evidence="1">
    <location>
        <begin position="187"/>
        <end position="211"/>
    </location>
</feature>
<feature type="transmembrane region" description="Helical" evidence="1">
    <location>
        <begin position="317"/>
        <end position="339"/>
    </location>
</feature>
<feature type="transmembrane region" description="Helical" evidence="1">
    <location>
        <begin position="254"/>
        <end position="275"/>
    </location>
</feature>